<organism evidence="2 3">
    <name type="scientific">Sulfitobacter sediminis</name>
    <dbReference type="NCBI Taxonomy" id="3234186"/>
    <lineage>
        <taxon>Bacteria</taxon>
        <taxon>Pseudomonadati</taxon>
        <taxon>Pseudomonadota</taxon>
        <taxon>Alphaproteobacteria</taxon>
        <taxon>Rhodobacterales</taxon>
        <taxon>Roseobacteraceae</taxon>
        <taxon>Sulfitobacter</taxon>
    </lineage>
</organism>
<evidence type="ECO:0000259" key="1">
    <source>
        <dbReference type="PROSITE" id="PS51332"/>
    </source>
</evidence>
<dbReference type="Pfam" id="PF02310">
    <property type="entry name" value="B12-binding"/>
    <property type="match status" value="1"/>
</dbReference>
<feature type="domain" description="B12-binding" evidence="1">
    <location>
        <begin position="133"/>
        <end position="262"/>
    </location>
</feature>
<dbReference type="EMBL" id="JBFNXX010000020">
    <property type="protein sequence ID" value="MEW9921717.1"/>
    <property type="molecule type" value="Genomic_DNA"/>
</dbReference>
<dbReference type="PROSITE" id="PS51332">
    <property type="entry name" value="B12_BINDING"/>
    <property type="match status" value="1"/>
</dbReference>
<dbReference type="InterPro" id="IPR036724">
    <property type="entry name" value="Cobalamin-bd_sf"/>
</dbReference>
<evidence type="ECO:0000313" key="3">
    <source>
        <dbReference type="Proteomes" id="UP001556098"/>
    </source>
</evidence>
<evidence type="ECO:0000313" key="2">
    <source>
        <dbReference type="EMBL" id="MEW9921717.1"/>
    </source>
</evidence>
<proteinExistence type="predicted"/>
<name>A0ABV3RRU5_9RHOB</name>
<dbReference type="SUPFAM" id="SSF52242">
    <property type="entry name" value="Cobalamin (vitamin B12)-binding domain"/>
    <property type="match status" value="1"/>
</dbReference>
<keyword evidence="3" id="KW-1185">Reference proteome</keyword>
<dbReference type="RefSeq" id="WP_367879418.1">
    <property type="nucleotide sequence ID" value="NZ_JBFNXX010000020.1"/>
</dbReference>
<protein>
    <submittedName>
        <fullName evidence="2">B12-binding domain-containing protein</fullName>
    </submittedName>
</protein>
<dbReference type="Proteomes" id="UP001556098">
    <property type="component" value="Unassembled WGS sequence"/>
</dbReference>
<accession>A0ABV3RRU5</accession>
<dbReference type="Gene3D" id="3.40.50.280">
    <property type="entry name" value="Cobalamin-binding domain"/>
    <property type="match status" value="1"/>
</dbReference>
<sequence>MPFSQRPDNAGTLEGVNRVAWRALSTVLPQGGGSDGSARKPLETYLDQMMEASLHAAPLRLGEVVKNMRRARISGLQIAESYVPIVARRLGDAWLADTLDFSAVTIGAARLQGLLRRLGSDWDHPRGADVESPPAYLVGVPEGVQHTLGAMVLAGQLRHRGLSVHLDLEMTLESLARQVRNERYSGVMISTSSLDSLESCRRLVACSKNESRGTPVIIGGIVLHVDKDIMSHTRADILTSDIYEALHFCDMCAATEGAGAAGPCDYIDRRAAE</sequence>
<comment type="caution">
    <text evidence="2">The sequence shown here is derived from an EMBL/GenBank/DDBJ whole genome shotgun (WGS) entry which is preliminary data.</text>
</comment>
<gene>
    <name evidence="2" type="ORF">AB2B41_19085</name>
</gene>
<reference evidence="2 3" key="1">
    <citation type="submission" date="2024-07" db="EMBL/GenBank/DDBJ databases">
        <title>Marimonas sp.nov., isolated from tidal-flat sediment.</title>
        <authorList>
            <person name="Jayan J.N."/>
            <person name="Lee S.S."/>
        </authorList>
    </citation>
    <scope>NUCLEOTIDE SEQUENCE [LARGE SCALE GENOMIC DNA]</scope>
    <source>
        <strain evidence="2 3">MJW-29</strain>
    </source>
</reference>
<dbReference type="InterPro" id="IPR006158">
    <property type="entry name" value="Cobalamin-bd"/>
</dbReference>